<sequence length="587" mass="65180">MDMPVTSKESASSIGAASPHHAPASDAMASSAIPDGQGRNLYRLDPDLPRLLALYLSEQALDHFLPHFDRLGQIAAERLDDLAFLADKYTPELSTRNRRGQDVDEIYKHPAYVELERWAFSEFGMAAGSHVPGVLGWHETLPTHAKYTLFYLFTQTEFGLTCPVNMTDSLTRTLRKYGHPDLVAKYLPRLTSLDFEELFQGAMFMTEQAMGSDIAGTETRAVQEDGQWKLYGDKWFCSNADADLAMVLARPDGAPSGMAGVTLFLMPRIKDNGQINDYRILRLKEKLGTRSMPSGEIRFNGAQAYLIGEIGRGFQQMAEMVNSSRLSNGIRSAALMRRALTEALFVAHNRVAFGKKLVDLPLMQRQLAKLALPTEQARSYGFQTAQALQKADQGDAHAKALVRIMTPLLKFRACRDARKVTGDAMEVRGGCGYIEEWVEARLVRESHLGSVWEGTSNIIALDVLRAIRKNQSLPALHSHFRDLLAQAGQQSAQSAQLEPLCDQLAQSLDNAVAMAQKIADEDLQPYAREISSLLYHIGCAIIFVWEARQPGLDHRLQFGIDTLAHHIKPREASLREDLPTAELSGSE</sequence>
<dbReference type="KEGG" id="boz:DBV39_00575"/>
<evidence type="ECO:0000256" key="2">
    <source>
        <dbReference type="ARBA" id="ARBA00009347"/>
    </source>
</evidence>
<dbReference type="Proteomes" id="UP000244571">
    <property type="component" value="Chromosome"/>
</dbReference>
<comment type="cofactor">
    <cofactor evidence="1">
        <name>FAD</name>
        <dbReference type="ChEBI" id="CHEBI:57692"/>
    </cofactor>
</comment>
<dbReference type="Gene3D" id="2.40.110.20">
    <property type="match status" value="1"/>
</dbReference>
<dbReference type="SUPFAM" id="SSF56645">
    <property type="entry name" value="Acyl-CoA dehydrogenase NM domain-like"/>
    <property type="match status" value="1"/>
</dbReference>
<protein>
    <submittedName>
        <fullName evidence="9">DNA alkylation response protein</fullName>
    </submittedName>
</protein>
<dbReference type="Gene3D" id="1.20.140.10">
    <property type="entry name" value="Butyryl-CoA Dehydrogenase, subunit A, domain 3"/>
    <property type="match status" value="1"/>
</dbReference>
<dbReference type="InterPro" id="IPR009100">
    <property type="entry name" value="AcylCoA_DH/oxidase_NM_dom_sf"/>
</dbReference>
<dbReference type="GO" id="GO:0003995">
    <property type="term" value="F:acyl-CoA dehydrogenase activity"/>
    <property type="evidence" value="ECO:0007669"/>
    <property type="project" value="InterPro"/>
</dbReference>
<dbReference type="InterPro" id="IPR036250">
    <property type="entry name" value="AcylCo_DH-like_C"/>
</dbReference>
<dbReference type="InterPro" id="IPR009075">
    <property type="entry name" value="AcylCo_DH/oxidase_C"/>
</dbReference>
<keyword evidence="4" id="KW-0274">FAD</keyword>
<evidence type="ECO:0000256" key="3">
    <source>
        <dbReference type="ARBA" id="ARBA00022630"/>
    </source>
</evidence>
<proteinExistence type="inferred from homology"/>
<dbReference type="SUPFAM" id="SSF47203">
    <property type="entry name" value="Acyl-CoA dehydrogenase C-terminal domain-like"/>
    <property type="match status" value="1"/>
</dbReference>
<feature type="compositionally biased region" description="Low complexity" evidence="5">
    <location>
        <begin position="10"/>
        <end position="32"/>
    </location>
</feature>
<evidence type="ECO:0000313" key="9">
    <source>
        <dbReference type="EMBL" id="AWB32452.1"/>
    </source>
</evidence>
<evidence type="ECO:0000256" key="5">
    <source>
        <dbReference type="SAM" id="MobiDB-lite"/>
    </source>
</evidence>
<keyword evidence="3" id="KW-0285">Flavoprotein</keyword>
<evidence type="ECO:0000256" key="4">
    <source>
        <dbReference type="ARBA" id="ARBA00022827"/>
    </source>
</evidence>
<feature type="domain" description="Acyl-CoA dehydrogenase/oxidase C-terminal" evidence="6">
    <location>
        <begin position="311"/>
        <end position="466"/>
    </location>
</feature>
<organism evidence="9 10">
    <name type="scientific">Orrella marina</name>
    <dbReference type="NCBI Taxonomy" id="2163011"/>
    <lineage>
        <taxon>Bacteria</taxon>
        <taxon>Pseudomonadati</taxon>
        <taxon>Pseudomonadota</taxon>
        <taxon>Betaproteobacteria</taxon>
        <taxon>Burkholderiales</taxon>
        <taxon>Alcaligenaceae</taxon>
        <taxon>Orrella</taxon>
    </lineage>
</organism>
<dbReference type="PANTHER" id="PTHR42707:SF2">
    <property type="entry name" value="ACD11 DEHYDROGENASE"/>
    <property type="match status" value="1"/>
</dbReference>
<dbReference type="InterPro" id="IPR006091">
    <property type="entry name" value="Acyl-CoA_Oxase/DH_mid-dom"/>
</dbReference>
<keyword evidence="10" id="KW-1185">Reference proteome</keyword>
<name>A0A2R4XF68_9BURK</name>
<dbReference type="PROSITE" id="PS00073">
    <property type="entry name" value="ACYL_COA_DH_2"/>
    <property type="match status" value="1"/>
</dbReference>
<dbReference type="OrthoDB" id="9771038at2"/>
<feature type="region of interest" description="Disordered" evidence="5">
    <location>
        <begin position="1"/>
        <end position="32"/>
    </location>
</feature>
<dbReference type="Pfam" id="PF02770">
    <property type="entry name" value="Acyl-CoA_dh_M"/>
    <property type="match status" value="1"/>
</dbReference>
<dbReference type="InterPro" id="IPR041504">
    <property type="entry name" value="AidB_N"/>
</dbReference>
<feature type="domain" description="Acyl-CoA oxidase/dehydrogenase middle" evidence="7">
    <location>
        <begin position="202"/>
        <end position="300"/>
    </location>
</feature>
<dbReference type="InterPro" id="IPR052904">
    <property type="entry name" value="Acyl-CoA_dehydrogenase-like"/>
</dbReference>
<evidence type="ECO:0000259" key="7">
    <source>
        <dbReference type="Pfam" id="PF02770"/>
    </source>
</evidence>
<comment type="similarity">
    <text evidence="2">Belongs to the acyl-CoA dehydrogenase family.</text>
</comment>
<dbReference type="Gene3D" id="6.10.250.600">
    <property type="match status" value="1"/>
</dbReference>
<accession>A0A2R4XF68</accession>
<dbReference type="InterPro" id="IPR006089">
    <property type="entry name" value="Acyl-CoA_DH_CS"/>
</dbReference>
<evidence type="ECO:0000259" key="8">
    <source>
        <dbReference type="Pfam" id="PF18158"/>
    </source>
</evidence>
<evidence type="ECO:0000259" key="6">
    <source>
        <dbReference type="Pfam" id="PF00441"/>
    </source>
</evidence>
<feature type="domain" description="Adaptive response protein AidB N-terminal" evidence="8">
    <location>
        <begin position="36"/>
        <end position="196"/>
    </location>
</feature>
<dbReference type="Pfam" id="PF18158">
    <property type="entry name" value="AidB_N"/>
    <property type="match status" value="1"/>
</dbReference>
<evidence type="ECO:0000256" key="1">
    <source>
        <dbReference type="ARBA" id="ARBA00001974"/>
    </source>
</evidence>
<gene>
    <name evidence="9" type="ORF">DBV39_00575</name>
</gene>
<reference evidence="9 10" key="1">
    <citation type="submission" date="2018-04" db="EMBL/GenBank/DDBJ databases">
        <title>Bordetella sp. HZ20 isolated from seawater.</title>
        <authorList>
            <person name="Sun C."/>
        </authorList>
    </citation>
    <scope>NUCLEOTIDE SEQUENCE [LARGE SCALE GENOMIC DNA]</scope>
    <source>
        <strain evidence="9 10">HZ20</strain>
    </source>
</reference>
<dbReference type="Pfam" id="PF00441">
    <property type="entry name" value="Acyl-CoA_dh_1"/>
    <property type="match status" value="1"/>
</dbReference>
<dbReference type="EMBL" id="CP028901">
    <property type="protein sequence ID" value="AWB32452.1"/>
    <property type="molecule type" value="Genomic_DNA"/>
</dbReference>
<dbReference type="PANTHER" id="PTHR42707">
    <property type="entry name" value="ACYL-COA DEHYDROGENASE"/>
    <property type="match status" value="1"/>
</dbReference>
<dbReference type="AlphaFoldDB" id="A0A2R4XF68"/>
<evidence type="ECO:0000313" key="10">
    <source>
        <dbReference type="Proteomes" id="UP000244571"/>
    </source>
</evidence>